<name>A0A3T0N906_9RHOB</name>
<protein>
    <submittedName>
        <fullName evidence="1">Transposase</fullName>
    </submittedName>
</protein>
<sequence length="57" mass="6793">MGVFVDYCNNERYHESLNNVTPADVYYGRDKAIIRERVKIKKLTIQNRRLKHQKQAA</sequence>
<evidence type="ECO:0000313" key="2">
    <source>
        <dbReference type="Proteomes" id="UP000283063"/>
    </source>
</evidence>
<proteinExistence type="predicted"/>
<accession>A0A3T0N906</accession>
<reference evidence="1 2" key="1">
    <citation type="submission" date="2018-10" db="EMBL/GenBank/DDBJ databases">
        <title>Parasedimentitalea marina sp. nov., a psychrophilic bacterium isolated from deep seawater of the New Britain Trench.</title>
        <authorList>
            <person name="Cao J."/>
        </authorList>
    </citation>
    <scope>NUCLEOTIDE SEQUENCE [LARGE SCALE GENOMIC DNA]</scope>
    <source>
        <strain evidence="1 2">W43</strain>
    </source>
</reference>
<dbReference type="AlphaFoldDB" id="A0A3T0N906"/>
<dbReference type="KEGG" id="sedi:EBB79_16400"/>
<dbReference type="Proteomes" id="UP000283063">
    <property type="component" value="Chromosome"/>
</dbReference>
<keyword evidence="2" id="KW-1185">Reference proteome</keyword>
<evidence type="ECO:0000313" key="1">
    <source>
        <dbReference type="EMBL" id="AZV80510.1"/>
    </source>
</evidence>
<dbReference type="OrthoDB" id="9803878at2"/>
<dbReference type="EMBL" id="CP033219">
    <property type="protein sequence ID" value="AZV80510.1"/>
    <property type="molecule type" value="Genomic_DNA"/>
</dbReference>
<organism evidence="1 2">
    <name type="scientific">Parasedimentitalea marina</name>
    <dbReference type="NCBI Taxonomy" id="2483033"/>
    <lineage>
        <taxon>Bacteria</taxon>
        <taxon>Pseudomonadati</taxon>
        <taxon>Pseudomonadota</taxon>
        <taxon>Alphaproteobacteria</taxon>
        <taxon>Rhodobacterales</taxon>
        <taxon>Paracoccaceae</taxon>
        <taxon>Parasedimentitalea</taxon>
    </lineage>
</organism>
<gene>
    <name evidence="1" type="ORF">EBB79_16400</name>
</gene>